<evidence type="ECO:0000256" key="1">
    <source>
        <dbReference type="SAM" id="Phobius"/>
    </source>
</evidence>
<keyword evidence="3" id="KW-1185">Reference proteome</keyword>
<dbReference type="Proteomes" id="UP000445309">
    <property type="component" value="Unassembled WGS sequence"/>
</dbReference>
<evidence type="ECO:0000313" key="2">
    <source>
        <dbReference type="EMBL" id="CAA7392723.1"/>
    </source>
</evidence>
<name>A0A6N4XWP1_9FLAO</name>
<feature type="transmembrane region" description="Helical" evidence="1">
    <location>
        <begin position="21"/>
        <end position="46"/>
    </location>
</feature>
<proteinExistence type="predicted"/>
<gene>
    <name evidence="2" type="ORF">CHRY9393_03398</name>
</gene>
<dbReference type="EMBL" id="CACVBY010000136">
    <property type="protein sequence ID" value="CAA7392723.1"/>
    <property type="molecule type" value="Genomic_DNA"/>
</dbReference>
<reference evidence="2 3" key="1">
    <citation type="submission" date="2020-01" db="EMBL/GenBank/DDBJ databases">
        <authorList>
            <person name="Rodrigo-Torres L."/>
            <person name="Arahal R. D."/>
            <person name="Lucena T."/>
        </authorList>
    </citation>
    <scope>NUCLEOTIDE SEQUENCE [LARGE SCALE GENOMIC DNA]</scope>
    <source>
        <strain evidence="2 3">CECT 9393</strain>
    </source>
</reference>
<organism evidence="2 3">
    <name type="scientific">Chryseobacterium fistulae</name>
    <dbReference type="NCBI Taxonomy" id="2675058"/>
    <lineage>
        <taxon>Bacteria</taxon>
        <taxon>Pseudomonadati</taxon>
        <taxon>Bacteroidota</taxon>
        <taxon>Flavobacteriia</taxon>
        <taxon>Flavobacteriales</taxon>
        <taxon>Weeksellaceae</taxon>
        <taxon>Chryseobacterium group</taxon>
        <taxon>Chryseobacterium</taxon>
    </lineage>
</organism>
<evidence type="ECO:0000313" key="3">
    <source>
        <dbReference type="Proteomes" id="UP000445309"/>
    </source>
</evidence>
<keyword evidence="1" id="KW-0472">Membrane</keyword>
<keyword evidence="1" id="KW-1133">Transmembrane helix</keyword>
<accession>A0A6N4XWP1</accession>
<sequence>MKKLNVSQMEVLKGGLTRCQAAVAVGCGITGAIAGVLTGGLGSFVAGAGCSMLADHYEACKGKP</sequence>
<protein>
    <recommendedName>
        <fullName evidence="4">Bacteriocin</fullName>
    </recommendedName>
</protein>
<dbReference type="RefSeq" id="WP_162074319.1">
    <property type="nucleotide sequence ID" value="NZ_CACVBY010000136.1"/>
</dbReference>
<evidence type="ECO:0008006" key="4">
    <source>
        <dbReference type="Google" id="ProtNLM"/>
    </source>
</evidence>
<keyword evidence="1" id="KW-0812">Transmembrane</keyword>
<dbReference type="AlphaFoldDB" id="A0A6N4XWP1"/>